<evidence type="ECO:0000256" key="1">
    <source>
        <dbReference type="ARBA" id="ARBA00004651"/>
    </source>
</evidence>
<feature type="transmembrane region" description="Helical" evidence="7">
    <location>
        <begin position="130"/>
        <end position="151"/>
    </location>
</feature>
<dbReference type="EMBL" id="LSFN01000005">
    <property type="protein sequence ID" value="OAB76473.1"/>
    <property type="molecule type" value="Genomic_DNA"/>
</dbReference>
<comment type="caution">
    <text evidence="9">The sequence shown here is derived from an EMBL/GenBank/DDBJ whole genome shotgun (WGS) entry which is preliminary data.</text>
</comment>
<feature type="transmembrane region" description="Helical" evidence="7">
    <location>
        <begin position="37"/>
        <end position="57"/>
    </location>
</feature>
<protein>
    <recommendedName>
        <fullName evidence="8">ABC transmembrane type-1 domain-containing protein</fullName>
    </recommendedName>
</protein>
<comment type="subcellular location">
    <subcellularLocation>
        <location evidence="1 7">Cell membrane</location>
        <topology evidence="1 7">Multi-pass membrane protein</topology>
    </subcellularLocation>
</comment>
<evidence type="ECO:0000256" key="3">
    <source>
        <dbReference type="ARBA" id="ARBA00022475"/>
    </source>
</evidence>
<keyword evidence="4 7" id="KW-0812">Transmembrane</keyword>
<gene>
    <name evidence="9" type="ORF">PNBC_03420</name>
</gene>
<dbReference type="AlphaFoldDB" id="A0A167FEL9"/>
<dbReference type="STRING" id="1763538.LPB68_00110"/>
<reference evidence="9 10" key="1">
    <citation type="submission" date="2016-02" db="EMBL/GenBank/DDBJ databases">
        <title>Paenibacillus sp. LPB0068, isolated from Crassostrea gigas.</title>
        <authorList>
            <person name="Shin S.-K."/>
            <person name="Yi H."/>
        </authorList>
    </citation>
    <scope>NUCLEOTIDE SEQUENCE [LARGE SCALE GENOMIC DNA]</scope>
    <source>
        <strain evidence="9 10">LPB0068</strain>
    </source>
</reference>
<dbReference type="PROSITE" id="PS50928">
    <property type="entry name" value="ABC_TM1"/>
    <property type="match status" value="1"/>
</dbReference>
<keyword evidence="10" id="KW-1185">Reference proteome</keyword>
<dbReference type="OrthoDB" id="9797472at2"/>
<dbReference type="Proteomes" id="UP000077134">
    <property type="component" value="Unassembled WGS sequence"/>
</dbReference>
<keyword evidence="6 7" id="KW-0472">Membrane</keyword>
<dbReference type="PANTHER" id="PTHR43386">
    <property type="entry name" value="OLIGOPEPTIDE TRANSPORT SYSTEM PERMEASE PROTEIN APPC"/>
    <property type="match status" value="1"/>
</dbReference>
<accession>A0A167FEL9</accession>
<feature type="transmembrane region" description="Helical" evidence="7">
    <location>
        <begin position="97"/>
        <end position="123"/>
    </location>
</feature>
<evidence type="ECO:0000313" key="10">
    <source>
        <dbReference type="Proteomes" id="UP000077134"/>
    </source>
</evidence>
<sequence length="297" mass="32168">MSKPEAVLPNMRNVTRKFPSFQIPGFNIIRTNKKAKWGLGILLPIVLLTALAPILPIPEPLVTNVSSSLQTPSLDHPFGTDKLGRDVLSRTLAGIKISLLVGFSVAFIALIVGVLLGTIAGFFGKTVDRVIMSVVDIFLAFPSLLLAIGLVSIMGAGWIPVVIAISFADVPRFIRLQRSLVISLKSRTFIDAARSVQASQFWLMSKHIIPNTISSMLVATSISAENAILVEASLSFLGLGIMPPTPSLGNLIQEGQMYLQQAWWISTLPGLVILAITISLYFLSDGIREALEPRSRK</sequence>
<feature type="transmembrane region" description="Helical" evidence="7">
    <location>
        <begin position="262"/>
        <end position="283"/>
    </location>
</feature>
<keyword evidence="2 7" id="KW-0813">Transport</keyword>
<name>A0A167FEL9_9BACL</name>
<dbReference type="SUPFAM" id="SSF161098">
    <property type="entry name" value="MetI-like"/>
    <property type="match status" value="1"/>
</dbReference>
<evidence type="ECO:0000256" key="7">
    <source>
        <dbReference type="RuleBase" id="RU363032"/>
    </source>
</evidence>
<keyword evidence="5 7" id="KW-1133">Transmembrane helix</keyword>
<dbReference type="PANTHER" id="PTHR43386:SF1">
    <property type="entry name" value="D,D-DIPEPTIDE TRANSPORT SYSTEM PERMEASE PROTEIN DDPC-RELATED"/>
    <property type="match status" value="1"/>
</dbReference>
<evidence type="ECO:0000256" key="2">
    <source>
        <dbReference type="ARBA" id="ARBA00022448"/>
    </source>
</evidence>
<proteinExistence type="inferred from homology"/>
<evidence type="ECO:0000256" key="5">
    <source>
        <dbReference type="ARBA" id="ARBA00022989"/>
    </source>
</evidence>
<evidence type="ECO:0000259" key="8">
    <source>
        <dbReference type="PROSITE" id="PS50928"/>
    </source>
</evidence>
<keyword evidence="3" id="KW-1003">Cell membrane</keyword>
<evidence type="ECO:0000256" key="6">
    <source>
        <dbReference type="ARBA" id="ARBA00023136"/>
    </source>
</evidence>
<comment type="similarity">
    <text evidence="7">Belongs to the binding-protein-dependent transport system permease family.</text>
</comment>
<organism evidence="9 10">
    <name type="scientific">Paenibacillus crassostreae</name>
    <dbReference type="NCBI Taxonomy" id="1763538"/>
    <lineage>
        <taxon>Bacteria</taxon>
        <taxon>Bacillati</taxon>
        <taxon>Bacillota</taxon>
        <taxon>Bacilli</taxon>
        <taxon>Bacillales</taxon>
        <taxon>Paenibacillaceae</taxon>
        <taxon>Paenibacillus</taxon>
    </lineage>
</organism>
<feature type="domain" description="ABC transmembrane type-1" evidence="8">
    <location>
        <begin position="95"/>
        <end position="284"/>
    </location>
</feature>
<dbReference type="RefSeq" id="WP_157756150.1">
    <property type="nucleotide sequence ID" value="NZ_CP017770.1"/>
</dbReference>
<evidence type="ECO:0000256" key="4">
    <source>
        <dbReference type="ARBA" id="ARBA00022692"/>
    </source>
</evidence>
<dbReference type="InterPro" id="IPR035906">
    <property type="entry name" value="MetI-like_sf"/>
</dbReference>
<dbReference type="GO" id="GO:0055085">
    <property type="term" value="P:transmembrane transport"/>
    <property type="evidence" value="ECO:0007669"/>
    <property type="project" value="InterPro"/>
</dbReference>
<dbReference type="InterPro" id="IPR050366">
    <property type="entry name" value="BP-dependent_transpt_permease"/>
</dbReference>
<dbReference type="CDD" id="cd06261">
    <property type="entry name" value="TM_PBP2"/>
    <property type="match status" value="1"/>
</dbReference>
<dbReference type="Pfam" id="PF00528">
    <property type="entry name" value="BPD_transp_1"/>
    <property type="match status" value="1"/>
</dbReference>
<evidence type="ECO:0000313" key="9">
    <source>
        <dbReference type="EMBL" id="OAB76473.1"/>
    </source>
</evidence>
<dbReference type="GO" id="GO:0005886">
    <property type="term" value="C:plasma membrane"/>
    <property type="evidence" value="ECO:0007669"/>
    <property type="project" value="UniProtKB-SubCell"/>
</dbReference>
<dbReference type="Gene3D" id="1.10.3720.10">
    <property type="entry name" value="MetI-like"/>
    <property type="match status" value="1"/>
</dbReference>
<dbReference type="InterPro" id="IPR000515">
    <property type="entry name" value="MetI-like"/>
</dbReference>